<dbReference type="Proteomes" id="UP000655094">
    <property type="component" value="Unassembled WGS sequence"/>
</dbReference>
<reference evidence="7" key="1">
    <citation type="submission" date="2020-10" db="EMBL/GenBank/DDBJ databases">
        <title>Genome Sequence of ESBL Producing Zambian Clinical Strains.</title>
        <authorList>
            <person name="Shawa M."/>
            <person name="Furuta Y."/>
            <person name="Simbotwe M."/>
            <person name="Mulenga E."/>
            <person name="Mubanga M."/>
            <person name="Mulenga G."/>
            <person name="Kaile C."/>
            <person name="Zorigt T."/>
            <person name="Hang'ombe B."/>
            <person name="Higashi H."/>
        </authorList>
    </citation>
    <scope>NUCLEOTIDE SEQUENCE</scope>
    <source>
        <strain evidence="7">Zam_UTH_09</strain>
    </source>
</reference>
<evidence type="ECO:0000313" key="7">
    <source>
        <dbReference type="EMBL" id="GHK50532.1"/>
    </source>
</evidence>
<keyword evidence="2" id="KW-0645">Protease</keyword>
<evidence type="ECO:0000313" key="8">
    <source>
        <dbReference type="Proteomes" id="UP000655094"/>
    </source>
</evidence>
<sequence>MPPKAKRIPHAMTLHGDTRIDNYYWLRDDERARPDVLEYLHAENAYGKQVMDSQLSLQERLLKEIIDRIPQREVSAPYSKNGFRYRQVYEPGCEYAIYQRQSVLKEEWDEWEILLDANQRAAKSEFYTLGGLGIAPNNQLMAVAEDYLSRRQYGLRFCDLSNGEWYPEILENVTSGFAWSNDSRFVWYVRKHPTTLLPYQVWRHTVGTPAQSDALVYEEKDETFYVSVHKTTSQQFVVIYLSSATTSEVLLLNAELPDAEPVCFLPRRKDHEYSLDHYQHAFYLRSNREGKNFGLYRTVLRDEEQWTTLIPPRHDVMLEGFTLFTDWLVVEERQRGLTSLRQINRKTREVVGIAFDDPAYVTWLAYNPEPETSRLRYGYSSMTTPDTLFELDMDTGERRVIKQQEVKGLDTSCYQSEHLWVTARDGVEVPVSLVYHREHFRQGSNPLLVYGYGSYGESIDADFSASRLSLLNRGFVYAIAHVRGGGELGQQWYEDGKFLCKKNTFNDYLDVCDALLAQGYGDPRLCYGMGAAPAEC</sequence>
<dbReference type="InterPro" id="IPR002470">
    <property type="entry name" value="Peptidase_S9A"/>
</dbReference>
<evidence type="ECO:0000256" key="1">
    <source>
        <dbReference type="ARBA" id="ARBA00005228"/>
    </source>
</evidence>
<organism evidence="7 8">
    <name type="scientific">Klebsiella pneumoniae</name>
    <dbReference type="NCBI Taxonomy" id="573"/>
    <lineage>
        <taxon>Bacteria</taxon>
        <taxon>Pseudomonadati</taxon>
        <taxon>Pseudomonadota</taxon>
        <taxon>Gammaproteobacteria</taxon>
        <taxon>Enterobacterales</taxon>
        <taxon>Enterobacteriaceae</taxon>
        <taxon>Klebsiella/Raoultella group</taxon>
        <taxon>Klebsiella</taxon>
        <taxon>Klebsiella pneumoniae complex</taxon>
    </lineage>
</organism>
<dbReference type="Gene3D" id="2.130.10.120">
    <property type="entry name" value="Prolyl oligopeptidase, N-terminal domain"/>
    <property type="match status" value="1"/>
</dbReference>
<dbReference type="Pfam" id="PF00326">
    <property type="entry name" value="Peptidase_S9"/>
    <property type="match status" value="1"/>
</dbReference>
<comment type="similarity">
    <text evidence="1">Belongs to the peptidase S9A family.</text>
</comment>
<dbReference type="InterPro" id="IPR023302">
    <property type="entry name" value="Pept_S9A_N"/>
</dbReference>
<dbReference type="Pfam" id="PF02897">
    <property type="entry name" value="Peptidase_S9_N"/>
    <property type="match status" value="1"/>
</dbReference>
<dbReference type="EMBL" id="BNFF01000001">
    <property type="protein sequence ID" value="GHK50532.1"/>
    <property type="molecule type" value="Genomic_DNA"/>
</dbReference>
<dbReference type="AlphaFoldDB" id="A0A919LWM3"/>
<feature type="domain" description="Peptidase S9A N-terminal" evidence="6">
    <location>
        <begin position="3"/>
        <end position="404"/>
    </location>
</feature>
<keyword evidence="3" id="KW-0378">Hydrolase</keyword>
<dbReference type="InterPro" id="IPR029058">
    <property type="entry name" value="AB_hydrolase_fold"/>
</dbReference>
<evidence type="ECO:0000256" key="4">
    <source>
        <dbReference type="ARBA" id="ARBA00022825"/>
    </source>
</evidence>
<comment type="caution">
    <text evidence="7">The sequence shown here is derived from an EMBL/GenBank/DDBJ whole genome shotgun (WGS) entry which is preliminary data.</text>
</comment>
<dbReference type="PRINTS" id="PR00862">
    <property type="entry name" value="PROLIGOPTASE"/>
</dbReference>
<name>A0A919LWM3_KLEPN</name>
<proteinExistence type="inferred from homology"/>
<gene>
    <name evidence="7" type="ORF">KPZU09_02680</name>
</gene>
<accession>A0A919LWM3</accession>
<dbReference type="SUPFAM" id="SSF53474">
    <property type="entry name" value="alpha/beta-Hydrolases"/>
    <property type="match status" value="1"/>
</dbReference>
<dbReference type="InterPro" id="IPR001375">
    <property type="entry name" value="Peptidase_S9_cat"/>
</dbReference>
<feature type="domain" description="Peptidase S9 prolyl oligopeptidase catalytic" evidence="5">
    <location>
        <begin position="463"/>
        <end position="531"/>
    </location>
</feature>
<dbReference type="GO" id="GO:0004252">
    <property type="term" value="F:serine-type endopeptidase activity"/>
    <property type="evidence" value="ECO:0007669"/>
    <property type="project" value="InterPro"/>
</dbReference>
<keyword evidence="4" id="KW-0720">Serine protease</keyword>
<protein>
    <submittedName>
        <fullName evidence="7">Oligopeptidase B</fullName>
    </submittedName>
</protein>
<evidence type="ECO:0000256" key="2">
    <source>
        <dbReference type="ARBA" id="ARBA00022670"/>
    </source>
</evidence>
<dbReference type="PANTHER" id="PTHR11757">
    <property type="entry name" value="PROTEASE FAMILY S9A OLIGOPEPTIDASE"/>
    <property type="match status" value="1"/>
</dbReference>
<dbReference type="InterPro" id="IPR051543">
    <property type="entry name" value="Serine_Peptidase_S9A"/>
</dbReference>
<evidence type="ECO:0000256" key="3">
    <source>
        <dbReference type="ARBA" id="ARBA00022801"/>
    </source>
</evidence>
<evidence type="ECO:0000259" key="6">
    <source>
        <dbReference type="Pfam" id="PF02897"/>
    </source>
</evidence>
<dbReference type="SUPFAM" id="SSF50993">
    <property type="entry name" value="Peptidase/esterase 'gauge' domain"/>
    <property type="match status" value="1"/>
</dbReference>
<dbReference type="Gene3D" id="3.40.50.1820">
    <property type="entry name" value="alpha/beta hydrolase"/>
    <property type="match status" value="1"/>
</dbReference>
<evidence type="ECO:0000259" key="5">
    <source>
        <dbReference type="Pfam" id="PF00326"/>
    </source>
</evidence>
<dbReference type="GO" id="GO:0006508">
    <property type="term" value="P:proteolysis"/>
    <property type="evidence" value="ECO:0007669"/>
    <property type="project" value="UniProtKB-KW"/>
</dbReference>
<dbReference type="PANTHER" id="PTHR11757:SF19">
    <property type="entry name" value="PROLYL ENDOPEPTIDASE-LIKE"/>
    <property type="match status" value="1"/>
</dbReference>